<dbReference type="GO" id="GO:0005730">
    <property type="term" value="C:nucleolus"/>
    <property type="evidence" value="ECO:0007669"/>
    <property type="project" value="TreeGrafter"/>
</dbReference>
<evidence type="ECO:0000313" key="4">
    <source>
        <dbReference type="Proteomes" id="UP001181693"/>
    </source>
</evidence>
<comment type="caution">
    <text evidence="3">The sequence shown here is derived from an EMBL/GenBank/DDBJ whole genome shotgun (WGS) entry which is preliminary data.</text>
</comment>
<keyword evidence="4" id="KW-1185">Reference proteome</keyword>
<dbReference type="Proteomes" id="UP001181693">
    <property type="component" value="Unassembled WGS sequence"/>
</dbReference>
<accession>A0AAV3A4V2</accession>
<feature type="compositionally biased region" description="Basic residues" evidence="1">
    <location>
        <begin position="99"/>
        <end position="108"/>
    </location>
</feature>
<feature type="compositionally biased region" description="Polar residues" evidence="1">
    <location>
        <begin position="209"/>
        <end position="219"/>
    </location>
</feature>
<dbReference type="InterPro" id="IPR053078">
    <property type="entry name" value="TTF1-like"/>
</dbReference>
<feature type="compositionally biased region" description="Polar residues" evidence="1">
    <location>
        <begin position="64"/>
        <end position="73"/>
    </location>
</feature>
<dbReference type="EMBL" id="DYDO01000007">
    <property type="protein sequence ID" value="DBA21447.1"/>
    <property type="molecule type" value="Genomic_DNA"/>
</dbReference>
<evidence type="ECO:0000256" key="1">
    <source>
        <dbReference type="SAM" id="MobiDB-lite"/>
    </source>
</evidence>
<dbReference type="PANTHER" id="PTHR46760:SF1">
    <property type="entry name" value="TRANSCRIPTION TERMINATION FACTOR 1"/>
    <property type="match status" value="1"/>
</dbReference>
<dbReference type="Gene3D" id="1.10.10.60">
    <property type="entry name" value="Homeodomain-like"/>
    <property type="match status" value="2"/>
</dbReference>
<dbReference type="PROSITE" id="PS50090">
    <property type="entry name" value="MYB_LIKE"/>
    <property type="match status" value="1"/>
</dbReference>
<dbReference type="InterPro" id="IPR001005">
    <property type="entry name" value="SANT/Myb"/>
</dbReference>
<name>A0AAV3A4V2_PYXAD</name>
<feature type="compositionally biased region" description="Polar residues" evidence="1">
    <location>
        <begin position="174"/>
        <end position="190"/>
    </location>
</feature>
<feature type="region of interest" description="Disordered" evidence="1">
    <location>
        <begin position="1"/>
        <end position="291"/>
    </location>
</feature>
<organism evidence="3 4">
    <name type="scientific">Pyxicephalus adspersus</name>
    <name type="common">African bullfrog</name>
    <dbReference type="NCBI Taxonomy" id="30357"/>
    <lineage>
        <taxon>Eukaryota</taxon>
        <taxon>Metazoa</taxon>
        <taxon>Chordata</taxon>
        <taxon>Craniata</taxon>
        <taxon>Vertebrata</taxon>
        <taxon>Euteleostomi</taxon>
        <taxon>Amphibia</taxon>
        <taxon>Batrachia</taxon>
        <taxon>Anura</taxon>
        <taxon>Neobatrachia</taxon>
        <taxon>Ranoidea</taxon>
        <taxon>Pyxicephalidae</taxon>
        <taxon>Pyxicephalinae</taxon>
        <taxon>Pyxicephalus</taxon>
    </lineage>
</organism>
<dbReference type="AlphaFoldDB" id="A0AAV3A4V2"/>
<dbReference type="Pfam" id="PF00249">
    <property type="entry name" value="Myb_DNA-binding"/>
    <property type="match status" value="1"/>
</dbReference>
<feature type="compositionally biased region" description="Basic residues" evidence="1">
    <location>
        <begin position="39"/>
        <end position="51"/>
    </location>
</feature>
<dbReference type="SUPFAM" id="SSF46689">
    <property type="entry name" value="Homeodomain-like"/>
    <property type="match status" value="1"/>
</dbReference>
<dbReference type="PANTHER" id="PTHR46760">
    <property type="entry name" value="TRANSCRIPTION TERMINATION FACTOR 1"/>
    <property type="match status" value="1"/>
</dbReference>
<gene>
    <name evidence="3" type="ORF">GDO54_018081</name>
</gene>
<feature type="compositionally biased region" description="Basic and acidic residues" evidence="1">
    <location>
        <begin position="132"/>
        <end position="151"/>
    </location>
</feature>
<dbReference type="InterPro" id="IPR009057">
    <property type="entry name" value="Homeodomain-like_sf"/>
</dbReference>
<feature type="compositionally biased region" description="Basic and acidic residues" evidence="1">
    <location>
        <begin position="52"/>
        <end position="63"/>
    </location>
</feature>
<feature type="compositionally biased region" description="Basic and acidic residues" evidence="1">
    <location>
        <begin position="29"/>
        <end position="38"/>
    </location>
</feature>
<dbReference type="GO" id="GO:0006363">
    <property type="term" value="P:termination of RNA polymerase I transcription"/>
    <property type="evidence" value="ECO:0007669"/>
    <property type="project" value="TreeGrafter"/>
</dbReference>
<evidence type="ECO:0000313" key="3">
    <source>
        <dbReference type="EMBL" id="DBA21447.1"/>
    </source>
</evidence>
<feature type="domain" description="Myb-like" evidence="2">
    <location>
        <begin position="557"/>
        <end position="635"/>
    </location>
</feature>
<sequence length="770" mass="88194">MSDSKTVDHHAKKRKRKTGDVSFSEDVSYYEHSELEVSRKKKKKHAYNKHRSTTDETLMKVDSSDNLSPSYSHKSFVRNEDISEQGSSKQDFISNTCKSAKKSKKKKFKEGTEVETVGESDHSGQPSLNDSHSLHSTEVADSKKDRLSESVRKKKKKLRPPESSSLEEDISEDVQQTSPLIQLYGNTAVESSVRKKKKKLKEGQMADDVQQTIELSSPNKVSSQKSGQKSKEKNKEKSSASPKKTLIPESKNASPSSKWEITRSSKKKKKVSAQKEDTRSKPSSKNIALVEGSEEEFFGNITKATHSETDCYNVETPVKTKKSVNHKTSKKNRDQNVTAEFEESYNNDIEITVDKETSILQDENQYGPSQSRQSSSLSASEILRTARKRDVALLEEYFPNIRSKSGKFVIDLLHYELKRIKEAKARGIKFETGRFDSAEDEMIKKNVEEFVNLVGLESGEVLFHSYMFPEMKGTIEKLKKRYHFRQRIAHGLARTLAEVYTRAAKLYDLSSTKGRFSEEEVKKLQKGVMLYGHQWTTVGKLIGRNRKHTQLKASQLKREFTGGKWSSKEINRLIQAVKENVLDSLKKLKGKDVTNWESQKVPKEMLFSGIPWVKIEEKVETRNWTHCKSKWNDLLLIRMNDGVSPFEGVVGWQTHIDIIRWLGESKLHKGQVNWTKMAADIGNIPPAVLQQKIYKMKARHVPDWQSLSFKEIVDYLYTEFLPKLEARLAPKLVDGIDVPEKKDEFLFGDIFRKYVDDDKNFLSQSFCSDD</sequence>
<reference evidence="3" key="1">
    <citation type="thesis" date="2020" institute="ProQuest LLC" country="789 East Eisenhower Parkway, Ann Arbor, MI, USA">
        <title>Comparative Genomics and Chromosome Evolution.</title>
        <authorList>
            <person name="Mudd A.B."/>
        </authorList>
    </citation>
    <scope>NUCLEOTIDE SEQUENCE</scope>
    <source>
        <strain evidence="3">1538</strain>
        <tissue evidence="3">Blood</tissue>
    </source>
</reference>
<dbReference type="SMART" id="SM00717">
    <property type="entry name" value="SANT"/>
    <property type="match status" value="2"/>
</dbReference>
<evidence type="ECO:0000259" key="2">
    <source>
        <dbReference type="PROSITE" id="PS50090"/>
    </source>
</evidence>
<feature type="compositionally biased region" description="Basic and acidic residues" evidence="1">
    <location>
        <begin position="229"/>
        <end position="238"/>
    </location>
</feature>
<dbReference type="GO" id="GO:0003682">
    <property type="term" value="F:chromatin binding"/>
    <property type="evidence" value="ECO:0007669"/>
    <property type="project" value="TreeGrafter"/>
</dbReference>
<feature type="compositionally biased region" description="Polar residues" evidence="1">
    <location>
        <begin position="84"/>
        <end position="97"/>
    </location>
</feature>
<protein>
    <recommendedName>
        <fullName evidence="2">Myb-like domain-containing protein</fullName>
    </recommendedName>
</protein>
<proteinExistence type="predicted"/>